<gene>
    <name evidence="8" type="ORF">ACFPN9_02940</name>
</gene>
<dbReference type="GO" id="GO:0005524">
    <property type="term" value="F:ATP binding"/>
    <property type="evidence" value="ECO:0007669"/>
    <property type="project" value="UniProtKB-KW"/>
</dbReference>
<dbReference type="Gene3D" id="3.40.50.300">
    <property type="entry name" value="P-loop containing nucleotide triphosphate hydrolases"/>
    <property type="match status" value="1"/>
</dbReference>
<dbReference type="PANTHER" id="PTHR42794:SF1">
    <property type="entry name" value="HEMIN IMPORT ATP-BINDING PROTEIN HMUV"/>
    <property type="match status" value="1"/>
</dbReference>
<evidence type="ECO:0000256" key="5">
    <source>
        <dbReference type="ARBA" id="ARBA00022967"/>
    </source>
</evidence>
<dbReference type="NCBIfam" id="NF010068">
    <property type="entry name" value="PRK13548.1"/>
    <property type="match status" value="1"/>
</dbReference>
<evidence type="ECO:0000256" key="2">
    <source>
        <dbReference type="ARBA" id="ARBA00022448"/>
    </source>
</evidence>
<name>A0ABW0NVT0_9HYPH</name>
<feature type="domain" description="ABC transporter" evidence="7">
    <location>
        <begin position="11"/>
        <end position="252"/>
    </location>
</feature>
<dbReference type="InterPro" id="IPR003593">
    <property type="entry name" value="AAA+_ATPase"/>
</dbReference>
<reference evidence="9" key="1">
    <citation type="journal article" date="2019" name="Int. J. Syst. Evol. Microbiol.">
        <title>The Global Catalogue of Microorganisms (GCM) 10K type strain sequencing project: providing services to taxonomists for standard genome sequencing and annotation.</title>
        <authorList>
            <consortium name="The Broad Institute Genomics Platform"/>
            <consortium name="The Broad Institute Genome Sequencing Center for Infectious Disease"/>
            <person name="Wu L."/>
            <person name="Ma J."/>
        </authorList>
    </citation>
    <scope>NUCLEOTIDE SEQUENCE [LARGE SCALE GENOMIC DNA]</scope>
    <source>
        <strain evidence="9">CCUG 43117</strain>
    </source>
</reference>
<evidence type="ECO:0000256" key="1">
    <source>
        <dbReference type="ARBA" id="ARBA00005417"/>
    </source>
</evidence>
<keyword evidence="4 8" id="KW-0067">ATP-binding</keyword>
<dbReference type="EMBL" id="JBHSLU010000005">
    <property type="protein sequence ID" value="MFC5504210.1"/>
    <property type="molecule type" value="Genomic_DNA"/>
</dbReference>
<dbReference type="InterPro" id="IPR027417">
    <property type="entry name" value="P-loop_NTPase"/>
</dbReference>
<dbReference type="PROSITE" id="PS00211">
    <property type="entry name" value="ABC_TRANSPORTER_1"/>
    <property type="match status" value="1"/>
</dbReference>
<dbReference type="Proteomes" id="UP001596060">
    <property type="component" value="Unassembled WGS sequence"/>
</dbReference>
<dbReference type="PANTHER" id="PTHR42794">
    <property type="entry name" value="HEMIN IMPORT ATP-BINDING PROTEIN HMUV"/>
    <property type="match status" value="1"/>
</dbReference>
<evidence type="ECO:0000313" key="8">
    <source>
        <dbReference type="EMBL" id="MFC5504210.1"/>
    </source>
</evidence>
<comment type="similarity">
    <text evidence="1">Belongs to the ABC transporter superfamily.</text>
</comment>
<evidence type="ECO:0000256" key="6">
    <source>
        <dbReference type="ARBA" id="ARBA00037066"/>
    </source>
</evidence>
<protein>
    <submittedName>
        <fullName evidence="8">Heme ABC transporter ATP-binding protein</fullName>
    </submittedName>
</protein>
<organism evidence="8 9">
    <name type="scientific">Bosea massiliensis</name>
    <dbReference type="NCBI Taxonomy" id="151419"/>
    <lineage>
        <taxon>Bacteria</taxon>
        <taxon>Pseudomonadati</taxon>
        <taxon>Pseudomonadota</taxon>
        <taxon>Alphaproteobacteria</taxon>
        <taxon>Hyphomicrobiales</taxon>
        <taxon>Boseaceae</taxon>
        <taxon>Bosea</taxon>
    </lineage>
</organism>
<dbReference type="RefSeq" id="WP_066723016.1">
    <property type="nucleotide sequence ID" value="NZ_JBHSLU010000005.1"/>
</dbReference>
<comment type="caution">
    <text evidence="8">The sequence shown here is derived from an EMBL/GenBank/DDBJ whole genome shotgun (WGS) entry which is preliminary data.</text>
</comment>
<accession>A0ABW0NVT0</accession>
<dbReference type="InterPro" id="IPR003439">
    <property type="entry name" value="ABC_transporter-like_ATP-bd"/>
</dbReference>
<keyword evidence="9" id="KW-1185">Reference proteome</keyword>
<keyword evidence="3" id="KW-0547">Nucleotide-binding</keyword>
<dbReference type="InterPro" id="IPR017871">
    <property type="entry name" value="ABC_transporter-like_CS"/>
</dbReference>
<evidence type="ECO:0000256" key="3">
    <source>
        <dbReference type="ARBA" id="ARBA00022741"/>
    </source>
</evidence>
<evidence type="ECO:0000256" key="4">
    <source>
        <dbReference type="ARBA" id="ARBA00022840"/>
    </source>
</evidence>
<evidence type="ECO:0000259" key="7">
    <source>
        <dbReference type="PROSITE" id="PS50893"/>
    </source>
</evidence>
<dbReference type="SUPFAM" id="SSF52540">
    <property type="entry name" value="P-loop containing nucleoside triphosphate hydrolases"/>
    <property type="match status" value="1"/>
</dbReference>
<keyword evidence="2" id="KW-0813">Transport</keyword>
<keyword evidence="5" id="KW-1278">Translocase</keyword>
<sequence length="277" mass="29399">MAETAAKESFIEARSLSFRAGGRDLVHEASLELAPGTTTILIGPNGAGKSTLLKLMTGEAKPSGGEVRIDGQALAAIPAWRLACQRAVMAQHARLVFPFSVYEVASLGVDGIGRAMTRLRRDALVGESLAAAGVLDLAGRAYQTLSGGEQQRVQFARVLCQIEAGRSVASRQALFLDEPIASLDLCHQLALLDMARAVASRGVAVLIVLHDLNLAVTYADHLVVMDQGRIITQGAPAKTLDDALLRQVFKVDLSLSRAPVPGLPFLLPQQHRVSPAV</sequence>
<evidence type="ECO:0000313" key="9">
    <source>
        <dbReference type="Proteomes" id="UP001596060"/>
    </source>
</evidence>
<dbReference type="SMART" id="SM00382">
    <property type="entry name" value="AAA"/>
    <property type="match status" value="1"/>
</dbReference>
<dbReference type="CDD" id="cd03214">
    <property type="entry name" value="ABC_Iron-Siderophores_B12_Hemin"/>
    <property type="match status" value="1"/>
</dbReference>
<dbReference type="Pfam" id="PF00005">
    <property type="entry name" value="ABC_tran"/>
    <property type="match status" value="1"/>
</dbReference>
<proteinExistence type="inferred from homology"/>
<dbReference type="PROSITE" id="PS50893">
    <property type="entry name" value="ABC_TRANSPORTER_2"/>
    <property type="match status" value="1"/>
</dbReference>
<comment type="function">
    <text evidence="6">Part of the ABC transporter complex HmuTUV involved in hemin import. Responsible for energy coupling to the transport system.</text>
</comment>